<dbReference type="AlphaFoldDB" id="A0A5N6JYY0"/>
<reference evidence="7 8" key="1">
    <citation type="submission" date="2019-06" db="EMBL/GenBank/DDBJ databases">
        <title>Genome Sequence of the Brown Rot Fungal Pathogen Monilinia laxa.</title>
        <authorList>
            <person name="De Miccolis Angelini R.M."/>
            <person name="Landi L."/>
            <person name="Abate D."/>
            <person name="Pollastro S."/>
            <person name="Romanazzi G."/>
            <person name="Faretra F."/>
        </authorList>
    </citation>
    <scope>NUCLEOTIDE SEQUENCE [LARGE SCALE GENOMIC DNA]</scope>
    <source>
        <strain evidence="7 8">Mlax316</strain>
    </source>
</reference>
<dbReference type="EMBL" id="VIGI01000011">
    <property type="protein sequence ID" value="KAB8294245.1"/>
    <property type="molecule type" value="Genomic_DNA"/>
</dbReference>
<gene>
    <name evidence="7" type="ORF">EYC80_009675</name>
</gene>
<evidence type="ECO:0000256" key="4">
    <source>
        <dbReference type="ARBA" id="ARBA00022989"/>
    </source>
</evidence>
<keyword evidence="6" id="KW-0813">Transport</keyword>
<keyword evidence="6" id="KW-0186">Copper</keyword>
<feature type="transmembrane region" description="Helical" evidence="6">
    <location>
        <begin position="80"/>
        <end position="99"/>
    </location>
</feature>
<keyword evidence="8" id="KW-1185">Reference proteome</keyword>
<evidence type="ECO:0000256" key="5">
    <source>
        <dbReference type="ARBA" id="ARBA00023136"/>
    </source>
</evidence>
<accession>A0A5N6JYY0</accession>
<evidence type="ECO:0000313" key="7">
    <source>
        <dbReference type="EMBL" id="KAB8294245.1"/>
    </source>
</evidence>
<keyword evidence="3 6" id="KW-0812">Transmembrane</keyword>
<dbReference type="InterPro" id="IPR007274">
    <property type="entry name" value="Cop_transporter"/>
</dbReference>
<keyword evidence="6" id="KW-0406">Ion transport</keyword>
<evidence type="ECO:0000256" key="6">
    <source>
        <dbReference type="RuleBase" id="RU367022"/>
    </source>
</evidence>
<dbReference type="GO" id="GO:0016020">
    <property type="term" value="C:membrane"/>
    <property type="evidence" value="ECO:0007669"/>
    <property type="project" value="UniProtKB-SubCell"/>
</dbReference>
<dbReference type="OrthoDB" id="161814at2759"/>
<keyword evidence="5 6" id="KW-0472">Membrane</keyword>
<protein>
    <recommendedName>
        <fullName evidence="6">Copper transport protein</fullName>
    </recommendedName>
</protein>
<sequence length="263" mass="29967">MSAQQSAQSLLNALLKSSISQLQESNMDTNMDTVMASSNLSSSTAAPSMSNSSCKMFMLLNWHTLDTCYLTSTLHIRTPLHFTLICLFSFLLPIILEITRRYQRIYDRYLRAKQIHYLQNAHESSPLDEISEKLLGGPNFKRTNWDSSVVLEQGLRAGLHLVQFALSYCVMMMWMYGNGYLLICILLGAMTGFGMFTRDMLAVFVQESDTDEREQTIIVARFERALRDCRIAFPSAQVRWLPSERTNQKSSINPMIQSHIPIA</sequence>
<keyword evidence="6" id="KW-0187">Copper transport</keyword>
<evidence type="ECO:0000313" key="8">
    <source>
        <dbReference type="Proteomes" id="UP000326757"/>
    </source>
</evidence>
<evidence type="ECO:0000256" key="3">
    <source>
        <dbReference type="ARBA" id="ARBA00022692"/>
    </source>
</evidence>
<name>A0A5N6JYY0_MONLA</name>
<dbReference type="PANTHER" id="PTHR12483:SF73">
    <property type="entry name" value="COPPER TRANSPORT PROTEIN CTR3"/>
    <property type="match status" value="1"/>
</dbReference>
<evidence type="ECO:0000256" key="1">
    <source>
        <dbReference type="ARBA" id="ARBA00004141"/>
    </source>
</evidence>
<dbReference type="PANTHER" id="PTHR12483">
    <property type="entry name" value="SOLUTE CARRIER FAMILY 31 COPPER TRANSPORTERS"/>
    <property type="match status" value="1"/>
</dbReference>
<dbReference type="Pfam" id="PF04145">
    <property type="entry name" value="Ctr"/>
    <property type="match status" value="1"/>
</dbReference>
<dbReference type="Proteomes" id="UP000326757">
    <property type="component" value="Unassembled WGS sequence"/>
</dbReference>
<evidence type="ECO:0000256" key="2">
    <source>
        <dbReference type="ARBA" id="ARBA00006921"/>
    </source>
</evidence>
<comment type="similarity">
    <text evidence="2 6">Belongs to the copper transporter (Ctr) (TC 1.A.56) family. SLC31A subfamily.</text>
</comment>
<comment type="caution">
    <text evidence="7">The sequence shown here is derived from an EMBL/GenBank/DDBJ whole genome shotgun (WGS) entry which is preliminary data.</text>
</comment>
<dbReference type="GO" id="GO:0005375">
    <property type="term" value="F:copper ion transmembrane transporter activity"/>
    <property type="evidence" value="ECO:0007669"/>
    <property type="project" value="UniProtKB-UniRule"/>
</dbReference>
<proteinExistence type="inferred from homology"/>
<keyword evidence="4 6" id="KW-1133">Transmembrane helix</keyword>
<organism evidence="7 8">
    <name type="scientific">Monilinia laxa</name>
    <name type="common">Brown rot fungus</name>
    <name type="synonym">Sclerotinia laxa</name>
    <dbReference type="NCBI Taxonomy" id="61186"/>
    <lineage>
        <taxon>Eukaryota</taxon>
        <taxon>Fungi</taxon>
        <taxon>Dikarya</taxon>
        <taxon>Ascomycota</taxon>
        <taxon>Pezizomycotina</taxon>
        <taxon>Leotiomycetes</taxon>
        <taxon>Helotiales</taxon>
        <taxon>Sclerotiniaceae</taxon>
        <taxon>Monilinia</taxon>
    </lineage>
</organism>
<feature type="transmembrane region" description="Helical" evidence="6">
    <location>
        <begin position="180"/>
        <end position="197"/>
    </location>
</feature>
<comment type="subcellular location">
    <subcellularLocation>
        <location evidence="1 6">Membrane</location>
        <topology evidence="1 6">Multi-pass membrane protein</topology>
    </subcellularLocation>
</comment>